<proteinExistence type="predicted"/>
<dbReference type="InterPro" id="IPR027417">
    <property type="entry name" value="P-loop_NTPase"/>
</dbReference>
<name>A0A1H7S084_9ACTN</name>
<dbReference type="EMBL" id="FOBF01000006">
    <property type="protein sequence ID" value="SEL65304.1"/>
    <property type="molecule type" value="Genomic_DNA"/>
</dbReference>
<evidence type="ECO:0000313" key="4">
    <source>
        <dbReference type="EMBL" id="SEL65304.1"/>
    </source>
</evidence>
<dbReference type="Pfam" id="PF13191">
    <property type="entry name" value="AAA_16"/>
    <property type="match status" value="1"/>
</dbReference>
<keyword evidence="2" id="KW-1133">Transmembrane helix</keyword>
<dbReference type="SUPFAM" id="SSF52540">
    <property type="entry name" value="P-loop containing nucleoside triphosphate hydrolases"/>
    <property type="match status" value="1"/>
</dbReference>
<feature type="domain" description="Orc1-like AAA ATPase" evidence="3">
    <location>
        <begin position="65"/>
        <end position="294"/>
    </location>
</feature>
<dbReference type="Proteomes" id="UP000198953">
    <property type="component" value="Unassembled WGS sequence"/>
</dbReference>
<feature type="transmembrane region" description="Helical" evidence="2">
    <location>
        <begin position="657"/>
        <end position="675"/>
    </location>
</feature>
<keyword evidence="2" id="KW-0472">Membrane</keyword>
<gene>
    <name evidence="4" type="ORF">SAMN05660976_02975</name>
</gene>
<evidence type="ECO:0000259" key="3">
    <source>
        <dbReference type="Pfam" id="PF13191"/>
    </source>
</evidence>
<dbReference type="AlphaFoldDB" id="A0A1H7S084"/>
<protein>
    <submittedName>
        <fullName evidence="4">AAA ATPase domain-containing protein</fullName>
    </submittedName>
</protein>
<dbReference type="STRING" id="46177.SAMN05660976_02975"/>
<sequence>MADHADHPRRNPFPARGTSSAEETSFPDYLRDWALRTPTAPLPGVRGAVRLAEDYVREFTDEASRDGGLGCLHGHHGVGKTHAARHMMASVDQENPQAVQVYLKFQENDFVAAYRRLVSQLPQSLLTDLSLRHLGTLAGDRAGDERGVVLSELDDDPARLYDLFARHRVEAGKVLEDQALEIAAVTGDGPRFQRALAFLLRPEYSDAAYDWLCGRPISADAAYAIGVGGPIDDPLTCRYGLQLLAKLVTRAGRPFVLVLDQCEKFLLDDETPVAANVSLLQSLVEMVPRAAGLLLLVTSAAGWDCMPPDLRQRVGSGAFLLQPLTPDEARLVVGAYIAAAGSPGAGIRPFTEDGLLELLRHSGGNTRLLLQLAWAAFAASTPGTAIDAAAVAGAAAGRADAPGPADLAMLVERALLSAGISAERVETPGTGTSFALPDRHRPRAVVRISEAVFMDDEVDNVVEAFAQVGQALSEGKAVFTALLVTGYVSPTVLAVLQGLMHRVLVADGSPAFARRMDELTEQLAAVVRGGEDGRDPLTLLETMRELRVYLEELSSERRLEGLALSRGLTHAIDPSSLREPRAATGWQGRRAELVALITAARRERATADWEEFRKARAATVKSRRMWLQVAGAGALAALAQSAIGAGIGLFAQVSAPSVLVAAGVLVGAALAALAVRQAVRLGVSRAAARLESPRDLDLLARELRARPVASDAADPAARYAYALKEDPDEGYDRLADALQAEPLSLVRQAIARRMSVSSRSPAECVDEVSRARRGHAPEALLLLARRQRHTELDRPPRQLRELPPELRILVAIANPGVPELADGAATHHPAEAVLAALGVRGAAHPLARAYRYGVGDLALVELPPNELRAAARLLSPLDHEGLGTHDWLPVIGEIDELFLFFEELLYYQEEIRSHRNKS</sequence>
<evidence type="ECO:0000256" key="1">
    <source>
        <dbReference type="SAM" id="MobiDB-lite"/>
    </source>
</evidence>
<evidence type="ECO:0000313" key="5">
    <source>
        <dbReference type="Proteomes" id="UP000198953"/>
    </source>
</evidence>
<reference evidence="4 5" key="1">
    <citation type="submission" date="2016-10" db="EMBL/GenBank/DDBJ databases">
        <authorList>
            <person name="de Groot N.N."/>
        </authorList>
    </citation>
    <scope>NUCLEOTIDE SEQUENCE [LARGE SCALE GENOMIC DNA]</scope>
    <source>
        <strain evidence="4 5">DSM 43357</strain>
    </source>
</reference>
<organism evidence="4 5">
    <name type="scientific">Nonomuraea pusilla</name>
    <dbReference type="NCBI Taxonomy" id="46177"/>
    <lineage>
        <taxon>Bacteria</taxon>
        <taxon>Bacillati</taxon>
        <taxon>Actinomycetota</taxon>
        <taxon>Actinomycetes</taxon>
        <taxon>Streptosporangiales</taxon>
        <taxon>Streptosporangiaceae</taxon>
        <taxon>Nonomuraea</taxon>
    </lineage>
</organism>
<dbReference type="RefSeq" id="WP_091100878.1">
    <property type="nucleotide sequence ID" value="NZ_FOBF01000006.1"/>
</dbReference>
<feature type="region of interest" description="Disordered" evidence="1">
    <location>
        <begin position="1"/>
        <end position="24"/>
    </location>
</feature>
<feature type="transmembrane region" description="Helical" evidence="2">
    <location>
        <begin position="477"/>
        <end position="496"/>
    </location>
</feature>
<feature type="transmembrane region" description="Helical" evidence="2">
    <location>
        <begin position="626"/>
        <end position="651"/>
    </location>
</feature>
<evidence type="ECO:0000256" key="2">
    <source>
        <dbReference type="SAM" id="Phobius"/>
    </source>
</evidence>
<accession>A0A1H7S084</accession>
<dbReference type="InterPro" id="IPR041664">
    <property type="entry name" value="AAA_16"/>
</dbReference>
<keyword evidence="5" id="KW-1185">Reference proteome</keyword>
<keyword evidence="2" id="KW-0812">Transmembrane</keyword>